<keyword evidence="1" id="KW-0472">Membrane</keyword>
<sequence length="362" mass="40877">MEGKKRWAFCQDCRGVSEVYGQLLMISIVVIAFSTIAITVFSDGGAVKPEHIPHTDLHENIKYINNDVYAIEIVHSGGESIDLKSIDILLNVNGQQLTPYNASDKSNFKVKNPDDTFRTRNSDGDFIVENSEDPDYINNVFSLGDCIVIYTTEDTITVTGEKIDLKVGDDIDMFFVDTPSQQVVQRTVLQKSYGKIPDWITPHPYGSVYDNSSTPGEWLPTELVDGINDGFITECQMYKDKWSSEMFTFGIDADDMNINDPLKAVRLKIVYSGHDSSMKNLTLEINDGNPNEWIIVDYDMTRYYSYTECDKNLEPYNLKLMDLGVNTTAELENLSVRFSAYGQAASDNKIGWVDFIGIHVEY</sequence>
<evidence type="ECO:0000259" key="2">
    <source>
        <dbReference type="Pfam" id="PF07790"/>
    </source>
</evidence>
<dbReference type="HOGENOM" id="CLU_074281_0_0_2"/>
<dbReference type="PANTHER" id="PTHR38138">
    <property type="entry name" value="VNG6441H"/>
    <property type="match status" value="1"/>
</dbReference>
<dbReference type="Pfam" id="PF07790">
    <property type="entry name" value="Pilin_N"/>
    <property type="match status" value="1"/>
</dbReference>
<protein>
    <recommendedName>
        <fullName evidence="2">Archaeal Type IV pilin N-terminal domain-containing protein</fullName>
    </recommendedName>
</protein>
<keyword evidence="1" id="KW-0812">Transmembrane</keyword>
<dbReference type="GeneID" id="24824954"/>
<dbReference type="PATRIC" id="fig|1434109.4.peg.4335"/>
<feature type="transmembrane region" description="Helical" evidence="1">
    <location>
        <begin position="20"/>
        <end position="41"/>
    </location>
</feature>
<dbReference type="PANTHER" id="PTHR38138:SF1">
    <property type="entry name" value="ARCHAEAL TYPE IV PILIN N-TERMINAL DOMAIN-CONTAINING PROTEIN"/>
    <property type="match status" value="1"/>
</dbReference>
<proteinExistence type="predicted"/>
<evidence type="ECO:0000313" key="3">
    <source>
        <dbReference type="EMBL" id="AKB52591.1"/>
    </source>
</evidence>
<organism evidence="3 4">
    <name type="scientific">Methanosarcina barkeri str. Wiesmoor</name>
    <dbReference type="NCBI Taxonomy" id="1434109"/>
    <lineage>
        <taxon>Archaea</taxon>
        <taxon>Methanobacteriati</taxon>
        <taxon>Methanobacteriota</taxon>
        <taxon>Stenosarchaea group</taxon>
        <taxon>Methanomicrobia</taxon>
        <taxon>Methanosarcinales</taxon>
        <taxon>Methanosarcinaceae</taxon>
        <taxon>Methanosarcina</taxon>
    </lineage>
</organism>
<evidence type="ECO:0000313" key="4">
    <source>
        <dbReference type="Proteomes" id="UP000033038"/>
    </source>
</evidence>
<dbReference type="EMBL" id="CP009526">
    <property type="protein sequence ID" value="AKB52591.1"/>
    <property type="molecule type" value="Genomic_DNA"/>
</dbReference>
<gene>
    <name evidence="3" type="ORF">MSBRW_3338</name>
</gene>
<feature type="domain" description="Archaeal Type IV pilin N-terminal" evidence="2">
    <location>
        <begin position="14"/>
        <end position="94"/>
    </location>
</feature>
<accession>A0A0E3LM87</accession>
<keyword evidence="1" id="KW-1133">Transmembrane helix</keyword>
<dbReference type="RefSeq" id="WP_011306395.1">
    <property type="nucleotide sequence ID" value="NZ_CP009526.1"/>
</dbReference>
<dbReference type="KEGG" id="mbw:MSBRW_3338"/>
<reference evidence="3 4" key="1">
    <citation type="submission" date="2014-07" db="EMBL/GenBank/DDBJ databases">
        <title>Methanogenic archaea and the global carbon cycle.</title>
        <authorList>
            <person name="Henriksen J.R."/>
            <person name="Luke J."/>
            <person name="Reinhart S."/>
            <person name="Benedict M.N."/>
            <person name="Youngblut N.D."/>
            <person name="Metcalf M.E."/>
            <person name="Whitaker R.J."/>
            <person name="Metcalf W.W."/>
        </authorList>
    </citation>
    <scope>NUCLEOTIDE SEQUENCE [LARGE SCALE GENOMIC DNA]</scope>
    <source>
        <strain evidence="3 4">Wiesmoor</strain>
    </source>
</reference>
<dbReference type="InterPro" id="IPR012859">
    <property type="entry name" value="Pilin_N_archaeal"/>
</dbReference>
<name>A0A0E3LM87_METBA</name>
<dbReference type="Proteomes" id="UP000033038">
    <property type="component" value="Chromosome"/>
</dbReference>
<dbReference type="AlphaFoldDB" id="A0A0E3LM87"/>
<evidence type="ECO:0000256" key="1">
    <source>
        <dbReference type="SAM" id="Phobius"/>
    </source>
</evidence>